<dbReference type="AlphaFoldDB" id="A0A1I5LE65"/>
<dbReference type="EMBL" id="BJWI01000002">
    <property type="protein sequence ID" value="GEM00865.1"/>
    <property type="molecule type" value="Genomic_DNA"/>
</dbReference>
<dbReference type="InterPro" id="IPR001387">
    <property type="entry name" value="Cro/C1-type_HTH"/>
</dbReference>
<organism evidence="3 4">
    <name type="scientific">Halolactibacillus halophilus</name>
    <dbReference type="NCBI Taxonomy" id="306540"/>
    <lineage>
        <taxon>Bacteria</taxon>
        <taxon>Bacillati</taxon>
        <taxon>Bacillota</taxon>
        <taxon>Bacilli</taxon>
        <taxon>Bacillales</taxon>
        <taxon>Bacillaceae</taxon>
        <taxon>Halolactibacillus</taxon>
    </lineage>
</organism>
<accession>A0A1I5LE65</accession>
<feature type="domain" description="HTH cro/C1-type" evidence="1">
    <location>
        <begin position="9"/>
        <end position="44"/>
    </location>
</feature>
<reference evidence="3 4" key="1">
    <citation type="submission" date="2016-10" db="EMBL/GenBank/DDBJ databases">
        <authorList>
            <person name="de Groot N.N."/>
        </authorList>
    </citation>
    <scope>NUCLEOTIDE SEQUENCE [LARGE SCALE GENOMIC DNA]</scope>
    <source>
        <strain evidence="3 4">DSM 17073</strain>
    </source>
</reference>
<evidence type="ECO:0000313" key="2">
    <source>
        <dbReference type="EMBL" id="GEM00865.1"/>
    </source>
</evidence>
<evidence type="ECO:0000313" key="3">
    <source>
        <dbReference type="EMBL" id="SFO95558.1"/>
    </source>
</evidence>
<dbReference type="CDD" id="cd00093">
    <property type="entry name" value="HTH_XRE"/>
    <property type="match status" value="1"/>
</dbReference>
<sequence>MSQDFIIKIRVTLAKHDKTQNWLAEKIGISKPYMSDIMNGRRNPAKQIGPIETVLQELEKEEVK</sequence>
<evidence type="ECO:0000259" key="1">
    <source>
        <dbReference type="PROSITE" id="PS50943"/>
    </source>
</evidence>
<protein>
    <submittedName>
        <fullName evidence="3">Helix-turn-helix</fullName>
    </submittedName>
</protein>
<dbReference type="Proteomes" id="UP000321547">
    <property type="component" value="Unassembled WGS sequence"/>
</dbReference>
<dbReference type="RefSeq" id="WP_089829561.1">
    <property type="nucleotide sequence ID" value="NZ_BJWI01000002.1"/>
</dbReference>
<dbReference type="InterPro" id="IPR010982">
    <property type="entry name" value="Lambda_DNA-bd_dom_sf"/>
</dbReference>
<dbReference type="PROSITE" id="PS50943">
    <property type="entry name" value="HTH_CROC1"/>
    <property type="match status" value="1"/>
</dbReference>
<dbReference type="SUPFAM" id="SSF47413">
    <property type="entry name" value="lambda repressor-like DNA-binding domains"/>
    <property type="match status" value="1"/>
</dbReference>
<dbReference type="Pfam" id="PF01381">
    <property type="entry name" value="HTH_3"/>
    <property type="match status" value="1"/>
</dbReference>
<dbReference type="Proteomes" id="UP000242243">
    <property type="component" value="Unassembled WGS sequence"/>
</dbReference>
<dbReference type="STRING" id="306540.SAMN05421839_10227"/>
<dbReference type="Gene3D" id="1.10.260.40">
    <property type="entry name" value="lambda repressor-like DNA-binding domains"/>
    <property type="match status" value="1"/>
</dbReference>
<evidence type="ECO:0000313" key="5">
    <source>
        <dbReference type="Proteomes" id="UP000321547"/>
    </source>
</evidence>
<gene>
    <name evidence="2" type="ORF">HHA03_03970</name>
    <name evidence="3" type="ORF">SAMN05421839_10227</name>
</gene>
<dbReference type="GO" id="GO:0003677">
    <property type="term" value="F:DNA binding"/>
    <property type="evidence" value="ECO:0007669"/>
    <property type="project" value="InterPro"/>
</dbReference>
<keyword evidence="5" id="KW-1185">Reference proteome</keyword>
<reference evidence="2 5" key="2">
    <citation type="submission" date="2019-07" db="EMBL/GenBank/DDBJ databases">
        <title>Whole genome shotgun sequence of Halolactibacillus halophilus NBRC 100868.</title>
        <authorList>
            <person name="Hosoyama A."/>
            <person name="Uohara A."/>
            <person name="Ohji S."/>
            <person name="Ichikawa N."/>
        </authorList>
    </citation>
    <scope>NUCLEOTIDE SEQUENCE [LARGE SCALE GENOMIC DNA]</scope>
    <source>
        <strain evidence="2 5">NBRC 100868</strain>
    </source>
</reference>
<evidence type="ECO:0000313" key="4">
    <source>
        <dbReference type="Proteomes" id="UP000242243"/>
    </source>
</evidence>
<dbReference type="OrthoDB" id="2629500at2"/>
<dbReference type="EMBL" id="FOXC01000002">
    <property type="protein sequence ID" value="SFO95558.1"/>
    <property type="molecule type" value="Genomic_DNA"/>
</dbReference>
<proteinExistence type="predicted"/>
<name>A0A1I5LE65_9BACI</name>